<evidence type="ECO:0000313" key="7">
    <source>
        <dbReference type="Proteomes" id="UP000010556"/>
    </source>
</evidence>
<dbReference type="PROSITE" id="PS50089">
    <property type="entry name" value="ZF_RING_2"/>
    <property type="match status" value="1"/>
</dbReference>
<keyword evidence="7" id="KW-1185">Reference proteome</keyword>
<protein>
    <submittedName>
        <fullName evidence="6">Putative E3 ubiquitin-protein ligase SH3RF1</fullName>
    </submittedName>
</protein>
<sequence length="173" mass="18559">MDESALLDLLECPVCLERLDASAKVLPCQHTFCKRCLLGIVGSRNELRCPECRTLVGSGVEELPSNILLVRLLDGIKQRPWKPGPGAGSGTNCTSALRVQSSSVANCSSKDLPSSQGGQQQRVQAWSPPVRRLLKVVTLRAILSPTTLSEALQSFAVYLSANALVKWMAAVAS</sequence>
<dbReference type="SMART" id="SM00184">
    <property type="entry name" value="RING"/>
    <property type="match status" value="1"/>
</dbReference>
<feature type="domain" description="RING-type" evidence="5">
    <location>
        <begin position="12"/>
        <end position="53"/>
    </location>
</feature>
<dbReference type="Gene3D" id="3.30.40.10">
    <property type="entry name" value="Zinc/RING finger domain, C3HC4 (zinc finger)"/>
    <property type="match status" value="1"/>
</dbReference>
<reference evidence="7" key="1">
    <citation type="journal article" date="2013" name="Science">
        <title>Comparative analysis of bat genomes provides insight into the evolution of flight and immunity.</title>
        <authorList>
            <person name="Zhang G."/>
            <person name="Cowled C."/>
            <person name="Shi Z."/>
            <person name="Huang Z."/>
            <person name="Bishop-Lilly K.A."/>
            <person name="Fang X."/>
            <person name="Wynne J.W."/>
            <person name="Xiong Z."/>
            <person name="Baker M.L."/>
            <person name="Zhao W."/>
            <person name="Tachedjian M."/>
            <person name="Zhu Y."/>
            <person name="Zhou P."/>
            <person name="Jiang X."/>
            <person name="Ng J."/>
            <person name="Yang L."/>
            <person name="Wu L."/>
            <person name="Xiao J."/>
            <person name="Feng Y."/>
            <person name="Chen Y."/>
            <person name="Sun X."/>
            <person name="Zhang Y."/>
            <person name="Marsh G.A."/>
            <person name="Crameri G."/>
            <person name="Broder C.C."/>
            <person name="Frey K.G."/>
            <person name="Wang L.F."/>
            <person name="Wang J."/>
        </authorList>
    </citation>
    <scope>NUCLEOTIDE SEQUENCE [LARGE SCALE GENOMIC DNA]</scope>
</reference>
<dbReference type="AlphaFoldDB" id="L5MH82"/>
<evidence type="ECO:0000256" key="4">
    <source>
        <dbReference type="PROSITE-ProRule" id="PRU00175"/>
    </source>
</evidence>
<dbReference type="InterPro" id="IPR001841">
    <property type="entry name" value="Znf_RING"/>
</dbReference>
<keyword evidence="2 4" id="KW-0863">Zinc-finger</keyword>
<dbReference type="GO" id="GO:0008270">
    <property type="term" value="F:zinc ion binding"/>
    <property type="evidence" value="ECO:0007669"/>
    <property type="project" value="UniProtKB-KW"/>
</dbReference>
<dbReference type="FunFam" id="3.30.40.10:FF:000077">
    <property type="entry name" value="E3 ubiquitin-protein ligase SH3RF1 isoform X1"/>
    <property type="match status" value="1"/>
</dbReference>
<evidence type="ECO:0000256" key="3">
    <source>
        <dbReference type="ARBA" id="ARBA00022833"/>
    </source>
</evidence>
<evidence type="ECO:0000259" key="5">
    <source>
        <dbReference type="PROSITE" id="PS50089"/>
    </source>
</evidence>
<accession>L5MH82</accession>
<keyword evidence="3" id="KW-0862">Zinc</keyword>
<dbReference type="SUPFAM" id="SSF57850">
    <property type="entry name" value="RING/U-box"/>
    <property type="match status" value="1"/>
</dbReference>
<dbReference type="InterPro" id="IPR013083">
    <property type="entry name" value="Znf_RING/FYVE/PHD"/>
</dbReference>
<gene>
    <name evidence="6" type="ORF">MDA_GLEAN10004835</name>
</gene>
<dbReference type="PANTHER" id="PTHR25462">
    <property type="entry name" value="BONUS, ISOFORM C-RELATED"/>
    <property type="match status" value="1"/>
</dbReference>
<evidence type="ECO:0000313" key="6">
    <source>
        <dbReference type="EMBL" id="ELK37969.1"/>
    </source>
</evidence>
<dbReference type="EMBL" id="KB099702">
    <property type="protein sequence ID" value="ELK37969.1"/>
    <property type="molecule type" value="Genomic_DNA"/>
</dbReference>
<keyword evidence="1" id="KW-0479">Metal-binding</keyword>
<dbReference type="Pfam" id="PF13923">
    <property type="entry name" value="zf-C3HC4_2"/>
    <property type="match status" value="1"/>
</dbReference>
<dbReference type="PANTHER" id="PTHR25462:SF296">
    <property type="entry name" value="MEIOTIC P26, ISOFORM F"/>
    <property type="match status" value="1"/>
</dbReference>
<evidence type="ECO:0000256" key="1">
    <source>
        <dbReference type="ARBA" id="ARBA00022723"/>
    </source>
</evidence>
<dbReference type="PROSITE" id="PS00518">
    <property type="entry name" value="ZF_RING_1"/>
    <property type="match status" value="1"/>
</dbReference>
<dbReference type="InterPro" id="IPR047153">
    <property type="entry name" value="TRIM45/56/19-like"/>
</dbReference>
<name>L5MH82_MYODS</name>
<organism evidence="6 7">
    <name type="scientific">Myotis davidii</name>
    <name type="common">David's myotis</name>
    <dbReference type="NCBI Taxonomy" id="225400"/>
    <lineage>
        <taxon>Eukaryota</taxon>
        <taxon>Metazoa</taxon>
        <taxon>Chordata</taxon>
        <taxon>Craniata</taxon>
        <taxon>Vertebrata</taxon>
        <taxon>Euteleostomi</taxon>
        <taxon>Mammalia</taxon>
        <taxon>Eutheria</taxon>
        <taxon>Laurasiatheria</taxon>
        <taxon>Chiroptera</taxon>
        <taxon>Yangochiroptera</taxon>
        <taxon>Vespertilionidae</taxon>
        <taxon>Myotis</taxon>
    </lineage>
</organism>
<proteinExistence type="predicted"/>
<evidence type="ECO:0000256" key="2">
    <source>
        <dbReference type="ARBA" id="ARBA00022771"/>
    </source>
</evidence>
<dbReference type="InterPro" id="IPR017907">
    <property type="entry name" value="Znf_RING_CS"/>
</dbReference>
<dbReference type="Proteomes" id="UP000010556">
    <property type="component" value="Unassembled WGS sequence"/>
</dbReference>